<evidence type="ECO:0000313" key="2">
    <source>
        <dbReference type="Proteomes" id="UP000813444"/>
    </source>
</evidence>
<keyword evidence="2" id="KW-1185">Reference proteome</keyword>
<sequence>MARSSRSSGSSHQSTDQLIRSLRHHTVNTLTGLCRIERIAATSSNVRLFQEPMTEAWTYYVTSNQFLTELRGLTRSYPFCSEIVTDAWARVAADPESDRSWNLPWMCLVKMTEDGLVGAYAAVEAAKPEMWGRAQPSAEDVAQLAACFEYEWNTAIETMLRHWESPPTWF</sequence>
<evidence type="ECO:0000313" key="1">
    <source>
        <dbReference type="EMBL" id="KAH7316904.1"/>
    </source>
</evidence>
<dbReference type="Proteomes" id="UP000813444">
    <property type="component" value="Unassembled WGS sequence"/>
</dbReference>
<comment type="caution">
    <text evidence="1">The sequence shown here is derived from an EMBL/GenBank/DDBJ whole genome shotgun (WGS) entry which is preliminary data.</text>
</comment>
<accession>A0A8K0WPX2</accession>
<proteinExistence type="predicted"/>
<protein>
    <submittedName>
        <fullName evidence="1">Uncharacterized protein</fullName>
    </submittedName>
</protein>
<dbReference type="EMBL" id="JAGPNK010000008">
    <property type="protein sequence ID" value="KAH7316904.1"/>
    <property type="molecule type" value="Genomic_DNA"/>
</dbReference>
<dbReference type="AlphaFoldDB" id="A0A8K0WPX2"/>
<dbReference type="OrthoDB" id="4932428at2759"/>
<reference evidence="1" key="1">
    <citation type="journal article" date="2021" name="Nat. Commun.">
        <title>Genetic determinants of endophytism in the Arabidopsis root mycobiome.</title>
        <authorList>
            <person name="Mesny F."/>
            <person name="Miyauchi S."/>
            <person name="Thiergart T."/>
            <person name="Pickel B."/>
            <person name="Atanasova L."/>
            <person name="Karlsson M."/>
            <person name="Huettel B."/>
            <person name="Barry K.W."/>
            <person name="Haridas S."/>
            <person name="Chen C."/>
            <person name="Bauer D."/>
            <person name="Andreopoulos W."/>
            <person name="Pangilinan J."/>
            <person name="LaButti K."/>
            <person name="Riley R."/>
            <person name="Lipzen A."/>
            <person name="Clum A."/>
            <person name="Drula E."/>
            <person name="Henrissat B."/>
            <person name="Kohler A."/>
            <person name="Grigoriev I.V."/>
            <person name="Martin F.M."/>
            <person name="Hacquard S."/>
        </authorList>
    </citation>
    <scope>NUCLEOTIDE SEQUENCE</scope>
    <source>
        <strain evidence="1">MPI-CAGE-CH-0235</strain>
    </source>
</reference>
<gene>
    <name evidence="1" type="ORF">B0I35DRAFT_479706</name>
</gene>
<name>A0A8K0WPX2_9HYPO</name>
<organism evidence="1 2">
    <name type="scientific">Stachybotrys elegans</name>
    <dbReference type="NCBI Taxonomy" id="80388"/>
    <lineage>
        <taxon>Eukaryota</taxon>
        <taxon>Fungi</taxon>
        <taxon>Dikarya</taxon>
        <taxon>Ascomycota</taxon>
        <taxon>Pezizomycotina</taxon>
        <taxon>Sordariomycetes</taxon>
        <taxon>Hypocreomycetidae</taxon>
        <taxon>Hypocreales</taxon>
        <taxon>Stachybotryaceae</taxon>
        <taxon>Stachybotrys</taxon>
    </lineage>
</organism>